<dbReference type="EC" id="2.1.2.2" evidence="2"/>
<reference evidence="6 7" key="1">
    <citation type="submission" date="2019-12" db="EMBL/GenBank/DDBJ databases">
        <title>Nitratireductor arenosus sp. nov., Isolated from sea sand, Jeju island, South Korea.</title>
        <authorList>
            <person name="Kim W."/>
        </authorList>
    </citation>
    <scope>NUCLEOTIDE SEQUENCE [LARGE SCALE GENOMIC DNA]</scope>
    <source>
        <strain evidence="6 7">CAU 1489</strain>
    </source>
</reference>
<evidence type="ECO:0000256" key="3">
    <source>
        <dbReference type="ARBA" id="ARBA00022679"/>
    </source>
</evidence>
<dbReference type="InterPro" id="IPR002376">
    <property type="entry name" value="Formyl_transf_N"/>
</dbReference>
<dbReference type="Gene3D" id="3.40.50.170">
    <property type="entry name" value="Formyl transferase, N-terminal domain"/>
    <property type="match status" value="1"/>
</dbReference>
<protein>
    <recommendedName>
        <fullName evidence="2">phosphoribosylglycinamide formyltransferase 1</fullName>
        <ecNumber evidence="2">2.1.2.2</ecNumber>
    </recommendedName>
</protein>
<evidence type="ECO:0000256" key="4">
    <source>
        <dbReference type="ARBA" id="ARBA00022755"/>
    </source>
</evidence>
<evidence type="ECO:0000313" key="6">
    <source>
        <dbReference type="EMBL" id="MVA96299.1"/>
    </source>
</evidence>
<dbReference type="CDD" id="cd08653">
    <property type="entry name" value="FMT_core_like_3"/>
    <property type="match status" value="1"/>
</dbReference>
<evidence type="ECO:0000256" key="2">
    <source>
        <dbReference type="ARBA" id="ARBA00012254"/>
    </source>
</evidence>
<name>A0A844QES4_9HYPH</name>
<dbReference type="PANTHER" id="PTHR43369:SF2">
    <property type="entry name" value="PHOSPHORIBOSYLGLYCINAMIDE FORMYLTRANSFERASE"/>
    <property type="match status" value="1"/>
</dbReference>
<comment type="caution">
    <text evidence="6">The sequence shown here is derived from an EMBL/GenBank/DDBJ whole genome shotgun (WGS) entry which is preliminary data.</text>
</comment>
<keyword evidence="3 6" id="KW-0808">Transferase</keyword>
<dbReference type="GO" id="GO:0006189">
    <property type="term" value="P:'de novo' IMP biosynthetic process"/>
    <property type="evidence" value="ECO:0007669"/>
    <property type="project" value="TreeGrafter"/>
</dbReference>
<dbReference type="GO" id="GO:0005829">
    <property type="term" value="C:cytosol"/>
    <property type="evidence" value="ECO:0007669"/>
    <property type="project" value="TreeGrafter"/>
</dbReference>
<evidence type="ECO:0000313" key="7">
    <source>
        <dbReference type="Proteomes" id="UP000463224"/>
    </source>
</evidence>
<comment type="pathway">
    <text evidence="1">Purine metabolism; IMP biosynthesis via de novo pathway; N(2)-formyl-N(1)-(5-phospho-D-ribosyl)glycinamide from N(1)-(5-phospho-D-ribosyl)glycinamide (10-formyl THF route): step 1/1.</text>
</comment>
<feature type="domain" description="Formyl transferase N-terminal" evidence="5">
    <location>
        <begin position="107"/>
        <end position="223"/>
    </location>
</feature>
<accession>A0A844QES4</accession>
<dbReference type="Pfam" id="PF00551">
    <property type="entry name" value="Formyl_trans_N"/>
    <property type="match status" value="1"/>
</dbReference>
<dbReference type="Proteomes" id="UP000463224">
    <property type="component" value="Unassembled WGS sequence"/>
</dbReference>
<dbReference type="RefSeq" id="WP_343040224.1">
    <property type="nucleotide sequence ID" value="NZ_WPHG01000001.1"/>
</dbReference>
<dbReference type="SUPFAM" id="SSF53328">
    <property type="entry name" value="Formyltransferase"/>
    <property type="match status" value="1"/>
</dbReference>
<keyword evidence="7" id="KW-1185">Reference proteome</keyword>
<dbReference type="InterPro" id="IPR036477">
    <property type="entry name" value="Formyl_transf_N_sf"/>
</dbReference>
<organism evidence="6 7">
    <name type="scientific">Nitratireductor arenosus</name>
    <dbReference type="NCBI Taxonomy" id="2682096"/>
    <lineage>
        <taxon>Bacteria</taxon>
        <taxon>Pseudomonadati</taxon>
        <taxon>Pseudomonadota</taxon>
        <taxon>Alphaproteobacteria</taxon>
        <taxon>Hyphomicrobiales</taxon>
        <taxon>Phyllobacteriaceae</taxon>
        <taxon>Nitratireductor</taxon>
    </lineage>
</organism>
<dbReference type="EMBL" id="WPHG01000001">
    <property type="protein sequence ID" value="MVA96299.1"/>
    <property type="molecule type" value="Genomic_DNA"/>
</dbReference>
<dbReference type="PANTHER" id="PTHR43369">
    <property type="entry name" value="PHOSPHORIBOSYLGLYCINAMIDE FORMYLTRANSFERASE"/>
    <property type="match status" value="1"/>
</dbReference>
<evidence type="ECO:0000259" key="5">
    <source>
        <dbReference type="Pfam" id="PF00551"/>
    </source>
</evidence>
<proteinExistence type="predicted"/>
<evidence type="ECO:0000256" key="1">
    <source>
        <dbReference type="ARBA" id="ARBA00005054"/>
    </source>
</evidence>
<gene>
    <name evidence="6" type="ORF">GN330_03445</name>
</gene>
<dbReference type="GO" id="GO:0004644">
    <property type="term" value="F:phosphoribosylglycinamide formyltransferase activity"/>
    <property type="evidence" value="ECO:0007669"/>
    <property type="project" value="UniProtKB-EC"/>
</dbReference>
<keyword evidence="4" id="KW-0658">Purine biosynthesis</keyword>
<dbReference type="AlphaFoldDB" id="A0A844QES4"/>
<sequence length="261" mass="28525">MSTAREQGPAGVCVVTAGGPYPWIIVNALARRFGAIDVIEEDGEPQLAFLRRRARKTGWISLAGQFCTMVLIRLGKRLSARQIAGLVAAEKLETEPGPEQRIVGVASVNSDHFVQEIDRLKPRVVLLAGCRIVRPSVLARLSCPVLNYHAGITPAYRGMNGGYWALAAGDRENFGATVHLIDAGVDTGMIVRQVRGSPQPGDTIMTYAHRLAALSRAMCVEAVDDALEGRLAPRAPEGPSRQWYHPTIWFYLWTGLTRGVW</sequence>